<reference evidence="3" key="1">
    <citation type="journal article" date="2014" name="Int. J. Syst. Evol. Microbiol.">
        <title>Complete genome sequence of Corynebacterium casei LMG S-19264T (=DSM 44701T), isolated from a smear-ripened cheese.</title>
        <authorList>
            <consortium name="US DOE Joint Genome Institute (JGI-PGF)"/>
            <person name="Walter F."/>
            <person name="Albersmeier A."/>
            <person name="Kalinowski J."/>
            <person name="Ruckert C."/>
        </authorList>
    </citation>
    <scope>NUCLEOTIDE SEQUENCE</scope>
    <source>
        <strain evidence="3">CGMCC 1.12426</strain>
    </source>
</reference>
<evidence type="ECO:0000313" key="4">
    <source>
        <dbReference type="Proteomes" id="UP000605148"/>
    </source>
</evidence>
<accession>A0A916TKC5</accession>
<comment type="caution">
    <text evidence="3">The sequence shown here is derived from an EMBL/GenBank/DDBJ whole genome shotgun (WGS) entry which is preliminary data.</text>
</comment>
<evidence type="ECO:0000259" key="2">
    <source>
        <dbReference type="Pfam" id="PF20061"/>
    </source>
</evidence>
<dbReference type="RefSeq" id="WP_150496404.1">
    <property type="nucleotide sequence ID" value="NZ_BMFA01000006.1"/>
</dbReference>
<keyword evidence="1" id="KW-0472">Membrane</keyword>
<evidence type="ECO:0000313" key="3">
    <source>
        <dbReference type="EMBL" id="GGB48612.1"/>
    </source>
</evidence>
<dbReference type="InterPro" id="IPR045594">
    <property type="entry name" value="DUF6460"/>
</dbReference>
<feature type="transmembrane region" description="Helical" evidence="1">
    <location>
        <begin position="17"/>
        <end position="35"/>
    </location>
</feature>
<keyword evidence="1" id="KW-0812">Transmembrane</keyword>
<keyword evidence="1" id="KW-1133">Transmembrane helix</keyword>
<sequence>MSNSSLSRFMGGSPGQVVLRLVFLSFVVGVILAALDLDPRDLLSYAYEIVERIWNMGFDALGSLGRYFLIGAVIVVPVWVFLRIIRVVTGRS</sequence>
<name>A0A916TKC5_9HYPH</name>
<organism evidence="3 4">
    <name type="scientific">Roseibium aquae</name>
    <dbReference type="NCBI Taxonomy" id="1323746"/>
    <lineage>
        <taxon>Bacteria</taxon>
        <taxon>Pseudomonadati</taxon>
        <taxon>Pseudomonadota</taxon>
        <taxon>Alphaproteobacteria</taxon>
        <taxon>Hyphomicrobiales</taxon>
        <taxon>Stappiaceae</taxon>
        <taxon>Roseibium</taxon>
    </lineage>
</organism>
<evidence type="ECO:0000256" key="1">
    <source>
        <dbReference type="SAM" id="Phobius"/>
    </source>
</evidence>
<dbReference type="Proteomes" id="UP000605148">
    <property type="component" value="Unassembled WGS sequence"/>
</dbReference>
<reference evidence="3" key="2">
    <citation type="submission" date="2020-09" db="EMBL/GenBank/DDBJ databases">
        <authorList>
            <person name="Sun Q."/>
            <person name="Zhou Y."/>
        </authorList>
    </citation>
    <scope>NUCLEOTIDE SEQUENCE</scope>
    <source>
        <strain evidence="3">CGMCC 1.12426</strain>
    </source>
</reference>
<feature type="domain" description="DUF6460" evidence="2">
    <location>
        <begin position="53"/>
        <end position="87"/>
    </location>
</feature>
<dbReference type="AlphaFoldDB" id="A0A916TKC5"/>
<dbReference type="EMBL" id="BMFA01000006">
    <property type="protein sequence ID" value="GGB48612.1"/>
    <property type="molecule type" value="Genomic_DNA"/>
</dbReference>
<gene>
    <name evidence="3" type="ORF">GCM10011316_20890</name>
</gene>
<dbReference type="Pfam" id="PF20061">
    <property type="entry name" value="DUF6460"/>
    <property type="match status" value="1"/>
</dbReference>
<proteinExistence type="predicted"/>
<feature type="transmembrane region" description="Helical" evidence="1">
    <location>
        <begin position="64"/>
        <end position="85"/>
    </location>
</feature>
<dbReference type="OrthoDB" id="8480887at2"/>
<protein>
    <recommendedName>
        <fullName evidence="2">DUF6460 domain-containing protein</fullName>
    </recommendedName>
</protein>
<keyword evidence="4" id="KW-1185">Reference proteome</keyword>